<keyword evidence="1" id="KW-0560">Oxidoreductase</keyword>
<dbReference type="AlphaFoldDB" id="A0A4R2JL71"/>
<evidence type="ECO:0000313" key="3">
    <source>
        <dbReference type="EMBL" id="TCO54925.1"/>
    </source>
</evidence>
<dbReference type="GO" id="GO:0070967">
    <property type="term" value="F:coenzyme F420 binding"/>
    <property type="evidence" value="ECO:0007669"/>
    <property type="project" value="TreeGrafter"/>
</dbReference>
<accession>A0A4R2JL71</accession>
<protein>
    <submittedName>
        <fullName evidence="3">PPOX class probable F420-dependent enzyme</fullName>
    </submittedName>
</protein>
<comment type="caution">
    <text evidence="3">The sequence shown here is derived from an EMBL/GenBank/DDBJ whole genome shotgun (WGS) entry which is preliminary data.</text>
</comment>
<reference evidence="3 4" key="1">
    <citation type="submission" date="2019-03" db="EMBL/GenBank/DDBJ databases">
        <title>Genomic Encyclopedia of Type Strains, Phase IV (KMG-IV): sequencing the most valuable type-strain genomes for metagenomic binning, comparative biology and taxonomic classification.</title>
        <authorList>
            <person name="Goeker M."/>
        </authorList>
    </citation>
    <scope>NUCLEOTIDE SEQUENCE [LARGE SCALE GENOMIC DNA]</scope>
    <source>
        <strain evidence="3 4">DSM 45934</strain>
    </source>
</reference>
<dbReference type="Gene3D" id="2.30.110.10">
    <property type="entry name" value="Electron Transport, Fmn-binding Protein, Chain A"/>
    <property type="match status" value="1"/>
</dbReference>
<keyword evidence="4" id="KW-1185">Reference proteome</keyword>
<gene>
    <name evidence="3" type="ORF">EV192_108213</name>
</gene>
<dbReference type="Proteomes" id="UP000295680">
    <property type="component" value="Unassembled WGS sequence"/>
</dbReference>
<dbReference type="InterPro" id="IPR019920">
    <property type="entry name" value="F420-binding_dom_put"/>
</dbReference>
<dbReference type="EMBL" id="SLWS01000008">
    <property type="protein sequence ID" value="TCO54925.1"/>
    <property type="molecule type" value="Genomic_DNA"/>
</dbReference>
<dbReference type="Pfam" id="PF01243">
    <property type="entry name" value="PNPOx_N"/>
    <property type="match status" value="1"/>
</dbReference>
<feature type="domain" description="Pyridoxamine 5'-phosphate oxidase N-terminal" evidence="2">
    <location>
        <begin position="6"/>
        <end position="105"/>
    </location>
</feature>
<organism evidence="3 4">
    <name type="scientific">Actinocrispum wychmicini</name>
    <dbReference type="NCBI Taxonomy" id="1213861"/>
    <lineage>
        <taxon>Bacteria</taxon>
        <taxon>Bacillati</taxon>
        <taxon>Actinomycetota</taxon>
        <taxon>Actinomycetes</taxon>
        <taxon>Pseudonocardiales</taxon>
        <taxon>Pseudonocardiaceae</taxon>
        <taxon>Actinocrispum</taxon>
    </lineage>
</organism>
<proteinExistence type="predicted"/>
<dbReference type="PANTHER" id="PTHR35176">
    <property type="entry name" value="HEME OXYGENASE HI_0854-RELATED"/>
    <property type="match status" value="1"/>
</dbReference>
<dbReference type="NCBIfam" id="TIGR03618">
    <property type="entry name" value="Rv1155_F420"/>
    <property type="match status" value="1"/>
</dbReference>
<dbReference type="InterPro" id="IPR012349">
    <property type="entry name" value="Split_barrel_FMN-bd"/>
</dbReference>
<sequence>MTTMLNAEVRRVLDGTPIAHVASLLPDGAPHSVPVWIGTDGDHVAILTGPGSRKARNLRRDPRVAISLTPADNPFEPIIIRGEVVAWVEGDAAWEIVDRIATKYIGGPYTRDNERVIALIKPDRQIVGMS</sequence>
<dbReference type="SUPFAM" id="SSF50475">
    <property type="entry name" value="FMN-binding split barrel"/>
    <property type="match status" value="1"/>
</dbReference>
<evidence type="ECO:0000256" key="1">
    <source>
        <dbReference type="ARBA" id="ARBA00023002"/>
    </source>
</evidence>
<evidence type="ECO:0000313" key="4">
    <source>
        <dbReference type="Proteomes" id="UP000295680"/>
    </source>
</evidence>
<dbReference type="GO" id="GO:0016627">
    <property type="term" value="F:oxidoreductase activity, acting on the CH-CH group of donors"/>
    <property type="evidence" value="ECO:0007669"/>
    <property type="project" value="TreeGrafter"/>
</dbReference>
<name>A0A4R2JL71_9PSEU</name>
<dbReference type="PANTHER" id="PTHR35176:SF6">
    <property type="entry name" value="HEME OXYGENASE HI_0854-RELATED"/>
    <property type="match status" value="1"/>
</dbReference>
<dbReference type="GO" id="GO:0005829">
    <property type="term" value="C:cytosol"/>
    <property type="evidence" value="ECO:0007669"/>
    <property type="project" value="TreeGrafter"/>
</dbReference>
<dbReference type="InterPro" id="IPR011576">
    <property type="entry name" value="Pyridox_Oxase_N"/>
</dbReference>
<evidence type="ECO:0000259" key="2">
    <source>
        <dbReference type="Pfam" id="PF01243"/>
    </source>
</evidence>
<dbReference type="InterPro" id="IPR052019">
    <property type="entry name" value="F420H2_bilvrd_red/Heme_oxyg"/>
</dbReference>